<sequence>MNGIAEAMQAAYDNALTTQALASPEPVGVWCAPQSNRITFSPGSFEIAGEHGGQPSAAGATISVSAALRLCTVEEESRGGHMPLFQKRLG</sequence>
<evidence type="ECO:0000313" key="1">
    <source>
        <dbReference type="EMBL" id="UWZ86952.1"/>
    </source>
</evidence>
<evidence type="ECO:0000313" key="2">
    <source>
        <dbReference type="Proteomes" id="UP001059380"/>
    </source>
</evidence>
<proteinExistence type="predicted"/>
<keyword evidence="2" id="KW-1185">Reference proteome</keyword>
<protein>
    <submittedName>
        <fullName evidence="1">Uncharacterized protein</fullName>
    </submittedName>
</protein>
<gene>
    <name evidence="1" type="ORF">MOP44_13610</name>
</gene>
<accession>A0A9J7BWD9</accession>
<dbReference type="AlphaFoldDB" id="A0A9J7BWD9"/>
<name>A0A9J7BWD9_9BACT</name>
<dbReference type="Proteomes" id="UP001059380">
    <property type="component" value="Chromosome"/>
</dbReference>
<dbReference type="RefSeq" id="WP_260796591.1">
    <property type="nucleotide sequence ID" value="NZ_CP093313.1"/>
</dbReference>
<dbReference type="EMBL" id="CP093313">
    <property type="protein sequence ID" value="UWZ86952.1"/>
    <property type="molecule type" value="Genomic_DNA"/>
</dbReference>
<dbReference type="KEGG" id="orp:MOP44_13610"/>
<reference evidence="1" key="1">
    <citation type="submission" date="2021-04" db="EMBL/GenBank/DDBJ databases">
        <title>Phylogenetic analysis of Acidobacteriaceae.</title>
        <authorList>
            <person name="Qiu L."/>
            <person name="Zhang Q."/>
        </authorList>
    </citation>
    <scope>NUCLEOTIDE SEQUENCE</scope>
    <source>
        <strain evidence="1">DSM 25168</strain>
    </source>
</reference>
<organism evidence="1 2">
    <name type="scientific">Occallatibacter riparius</name>
    <dbReference type="NCBI Taxonomy" id="1002689"/>
    <lineage>
        <taxon>Bacteria</taxon>
        <taxon>Pseudomonadati</taxon>
        <taxon>Acidobacteriota</taxon>
        <taxon>Terriglobia</taxon>
        <taxon>Terriglobales</taxon>
        <taxon>Acidobacteriaceae</taxon>
        <taxon>Occallatibacter</taxon>
    </lineage>
</organism>